<accession>U5MSA4</accession>
<reference evidence="1 2" key="1">
    <citation type="journal article" date="2013" name="Genome Announc.">
        <title>Complete Genome Sequence of the Solvent Producer Clostridium saccharobutylicum NCP262 (DSM 13864).</title>
        <authorList>
            <person name="Poehlein A."/>
            <person name="Hartwich K."/>
            <person name="Krabben P."/>
            <person name="Ehrenreich A."/>
            <person name="Liebl W."/>
            <person name="Durre P."/>
            <person name="Gottschalk G."/>
            <person name="Daniel R."/>
        </authorList>
    </citation>
    <scope>NUCLEOTIDE SEQUENCE [LARGE SCALE GENOMIC DNA]</scope>
    <source>
        <strain evidence="1">DSM 13864</strain>
    </source>
</reference>
<keyword evidence="2" id="KW-1185">Reference proteome</keyword>
<protein>
    <submittedName>
        <fullName evidence="1">Uncharacterized protein</fullName>
    </submittedName>
</protein>
<dbReference type="Proteomes" id="UP000017118">
    <property type="component" value="Chromosome"/>
</dbReference>
<organism evidence="1 2">
    <name type="scientific">Clostridium saccharobutylicum DSM 13864</name>
    <dbReference type="NCBI Taxonomy" id="1345695"/>
    <lineage>
        <taxon>Bacteria</taxon>
        <taxon>Bacillati</taxon>
        <taxon>Bacillota</taxon>
        <taxon>Clostridia</taxon>
        <taxon>Eubacteriales</taxon>
        <taxon>Clostridiaceae</taxon>
        <taxon>Clostridium</taxon>
    </lineage>
</organism>
<gene>
    <name evidence="1" type="ORF">CLSA_c15260</name>
</gene>
<dbReference type="KEGG" id="csb:CLSA_c15260"/>
<dbReference type="Pfam" id="PF19822">
    <property type="entry name" value="DUF6304"/>
    <property type="match status" value="1"/>
</dbReference>
<dbReference type="InterPro" id="IPR046271">
    <property type="entry name" value="DUF6304"/>
</dbReference>
<evidence type="ECO:0000313" key="1">
    <source>
        <dbReference type="EMBL" id="AGX42526.1"/>
    </source>
</evidence>
<dbReference type="HOGENOM" id="CLU_107067_0_0_9"/>
<sequence>MVNIKYNALYTDNLGCEKAVVYFSKKGLQLEIRGCSFENEYLDFDFVAKSSNEAKNLFYMKDNELIDYVLDIKIPLILTHSNAEYSEKFLLSVERHRNHYKNTLSFLSKDRNYSVKGYDLEELFLKMKRELPKGYNIKSYLLSIFDNKEENNRFDNIFQESVL</sequence>
<dbReference type="GeneID" id="55474026"/>
<dbReference type="AlphaFoldDB" id="U5MSA4"/>
<dbReference type="eggNOG" id="ENOG5030GEV">
    <property type="taxonomic scope" value="Bacteria"/>
</dbReference>
<dbReference type="OrthoDB" id="1907053at2"/>
<evidence type="ECO:0000313" key="2">
    <source>
        <dbReference type="Proteomes" id="UP000017118"/>
    </source>
</evidence>
<dbReference type="PATRIC" id="fig|1345695.10.peg.4239"/>
<proteinExistence type="predicted"/>
<dbReference type="RefSeq" id="WP_022744817.1">
    <property type="nucleotide sequence ID" value="NC_022571.1"/>
</dbReference>
<name>U5MSA4_CLOSA</name>
<dbReference type="EMBL" id="CP006721">
    <property type="protein sequence ID" value="AGX42526.1"/>
    <property type="molecule type" value="Genomic_DNA"/>
</dbReference>